<dbReference type="Proteomes" id="UP000529795">
    <property type="component" value="Unassembled WGS sequence"/>
</dbReference>
<evidence type="ECO:0000313" key="3">
    <source>
        <dbReference type="Proteomes" id="UP000529795"/>
    </source>
</evidence>
<feature type="transmembrane region" description="Helical" evidence="1">
    <location>
        <begin position="6"/>
        <end position="23"/>
    </location>
</feature>
<protein>
    <submittedName>
        <fullName evidence="2">Putative membrane protein</fullName>
    </submittedName>
</protein>
<dbReference type="Pfam" id="PF06166">
    <property type="entry name" value="DUF979"/>
    <property type="match status" value="1"/>
</dbReference>
<keyword evidence="1" id="KW-0812">Transmembrane</keyword>
<dbReference type="AlphaFoldDB" id="A0A840EZ22"/>
<feature type="transmembrane region" description="Helical" evidence="1">
    <location>
        <begin position="208"/>
        <end position="230"/>
    </location>
</feature>
<keyword evidence="1" id="KW-1133">Transmembrane helix</keyword>
<feature type="transmembrane region" description="Helical" evidence="1">
    <location>
        <begin position="155"/>
        <end position="175"/>
    </location>
</feature>
<dbReference type="InterPro" id="IPR009323">
    <property type="entry name" value="DUF979"/>
</dbReference>
<reference evidence="2 3" key="1">
    <citation type="submission" date="2020-08" db="EMBL/GenBank/DDBJ databases">
        <title>Genomic Encyclopedia of Type Strains, Phase IV (KMG-IV): sequencing the most valuable type-strain genomes for metagenomic binning, comparative biology and taxonomic classification.</title>
        <authorList>
            <person name="Goeker M."/>
        </authorList>
    </citation>
    <scope>NUCLEOTIDE SEQUENCE [LARGE SCALE GENOMIC DNA]</scope>
    <source>
        <strain evidence="2 3">YC6723</strain>
    </source>
</reference>
<feature type="transmembrane region" description="Helical" evidence="1">
    <location>
        <begin position="182"/>
        <end position="202"/>
    </location>
</feature>
<accession>A0A840EZ22</accession>
<proteinExistence type="predicted"/>
<keyword evidence="3" id="KW-1185">Reference proteome</keyword>
<feature type="transmembrane region" description="Helical" evidence="1">
    <location>
        <begin position="115"/>
        <end position="135"/>
    </location>
</feature>
<feature type="transmembrane region" description="Helical" evidence="1">
    <location>
        <begin position="85"/>
        <end position="103"/>
    </location>
</feature>
<feature type="transmembrane region" description="Helical" evidence="1">
    <location>
        <begin position="32"/>
        <end position="65"/>
    </location>
</feature>
<sequence>MIGLNVVYAAAAVTFAIFAILSARERRWANTLFYALIALSFAAGDRLGDVANGVLVLALVGIAASGRMRRGEAAAPAEDRHGARVFIPALVIPAVALAGTLIFKRMPDVVDPKQATLVALTLGVVIALLLCAAMLRARPVEPFAAGRGLIDDIGWVAVMPQMLASLGAVFALAGVGQVVGSLIGQVIPAGSILGAVLAYALGMALFTIVMGNAFAAFPVMASAVGVPLLIKGAGADAAMVAAIGMLAGFCGTLMTPMAANFNLLPAVLLDLKDKYAVIRAQVPTALPLLAFNIALLYAMIA</sequence>
<name>A0A840EZ22_9SPHN</name>
<organism evidence="2 3">
    <name type="scientific">Sphingomonas jinjuensis</name>
    <dbReference type="NCBI Taxonomy" id="535907"/>
    <lineage>
        <taxon>Bacteria</taxon>
        <taxon>Pseudomonadati</taxon>
        <taxon>Pseudomonadota</taxon>
        <taxon>Alphaproteobacteria</taxon>
        <taxon>Sphingomonadales</taxon>
        <taxon>Sphingomonadaceae</taxon>
        <taxon>Sphingomonas</taxon>
    </lineage>
</organism>
<feature type="transmembrane region" description="Helical" evidence="1">
    <location>
        <begin position="278"/>
        <end position="300"/>
    </location>
</feature>
<keyword evidence="1" id="KW-0472">Membrane</keyword>
<gene>
    <name evidence="2" type="ORF">GGQ80_000139</name>
</gene>
<feature type="transmembrane region" description="Helical" evidence="1">
    <location>
        <begin position="237"/>
        <end position="258"/>
    </location>
</feature>
<dbReference type="EMBL" id="JACIEV010000001">
    <property type="protein sequence ID" value="MBB4152263.1"/>
    <property type="molecule type" value="Genomic_DNA"/>
</dbReference>
<dbReference type="RefSeq" id="WP_183981783.1">
    <property type="nucleotide sequence ID" value="NZ_JACIEV010000001.1"/>
</dbReference>
<comment type="caution">
    <text evidence="2">The sequence shown here is derived from an EMBL/GenBank/DDBJ whole genome shotgun (WGS) entry which is preliminary data.</text>
</comment>
<evidence type="ECO:0000313" key="2">
    <source>
        <dbReference type="EMBL" id="MBB4152263.1"/>
    </source>
</evidence>
<evidence type="ECO:0000256" key="1">
    <source>
        <dbReference type="SAM" id="Phobius"/>
    </source>
</evidence>